<evidence type="ECO:0000256" key="1">
    <source>
        <dbReference type="SAM" id="MobiDB-lite"/>
    </source>
</evidence>
<dbReference type="EMBL" id="FQZL01000005">
    <property type="protein sequence ID" value="SHI57136.1"/>
    <property type="molecule type" value="Genomic_DNA"/>
</dbReference>
<proteinExistence type="predicted"/>
<dbReference type="Pfam" id="PF13240">
    <property type="entry name" value="Zn_Ribbon_1"/>
    <property type="match status" value="1"/>
</dbReference>
<dbReference type="STRING" id="1121476.SAMN02745751_00616"/>
<dbReference type="RefSeq" id="WP_073046933.1">
    <property type="nucleotide sequence ID" value="NZ_FQZL01000005.1"/>
</dbReference>
<evidence type="ECO:0000259" key="2">
    <source>
        <dbReference type="Pfam" id="PF13240"/>
    </source>
</evidence>
<dbReference type="GO" id="GO:0004386">
    <property type="term" value="F:helicase activity"/>
    <property type="evidence" value="ECO:0007669"/>
    <property type="project" value="UniProtKB-KW"/>
</dbReference>
<dbReference type="Gene3D" id="4.10.1060.50">
    <property type="match status" value="1"/>
</dbReference>
<dbReference type="InterPro" id="IPR026870">
    <property type="entry name" value="Zinc_ribbon_dom"/>
</dbReference>
<name>A0A1M6C800_9FIRM</name>
<keyword evidence="3" id="KW-0547">Nucleotide-binding</keyword>
<dbReference type="InterPro" id="IPR038587">
    <property type="entry name" value="Ribosomal_eL40_sf"/>
</dbReference>
<evidence type="ECO:0000313" key="3">
    <source>
        <dbReference type="EMBL" id="SHI57136.1"/>
    </source>
</evidence>
<sequence>MADLFGKIKKGIDKGIHVASQKSGELVETGKLQSQIISLKNDKKSSINELGKLTYEMLKSDSFELEVLEEKFKEILEIEKEIEQKEEAKKNVDQKETGETEEVEAETVEMSTCPKCGAENPADAMFCGKCGTKLGEEAEEAEETE</sequence>
<dbReference type="SUPFAM" id="SSF57829">
    <property type="entry name" value="Zn-binding ribosomal proteins"/>
    <property type="match status" value="1"/>
</dbReference>
<dbReference type="InterPro" id="IPR011332">
    <property type="entry name" value="Ribosomal_zn-bd"/>
</dbReference>
<keyword evidence="3" id="KW-0378">Hydrolase</keyword>
<evidence type="ECO:0000313" key="4">
    <source>
        <dbReference type="Proteomes" id="UP000184052"/>
    </source>
</evidence>
<dbReference type="AlphaFoldDB" id="A0A1M6C800"/>
<keyword evidence="3" id="KW-0347">Helicase</keyword>
<feature type="compositionally biased region" description="Basic and acidic residues" evidence="1">
    <location>
        <begin position="85"/>
        <end position="98"/>
    </location>
</feature>
<feature type="domain" description="Zinc-ribbon" evidence="2">
    <location>
        <begin position="113"/>
        <end position="134"/>
    </location>
</feature>
<protein>
    <submittedName>
        <fullName evidence="3">Replication restart DNA helicase PriA</fullName>
    </submittedName>
</protein>
<keyword evidence="3" id="KW-0067">ATP-binding</keyword>
<feature type="region of interest" description="Disordered" evidence="1">
    <location>
        <begin position="85"/>
        <end position="115"/>
    </location>
</feature>
<gene>
    <name evidence="3" type="ORF">SAMN02745751_00616</name>
</gene>
<keyword evidence="4" id="KW-1185">Reference proteome</keyword>
<dbReference type="GO" id="GO:0006412">
    <property type="term" value="P:translation"/>
    <property type="evidence" value="ECO:0007669"/>
    <property type="project" value="InterPro"/>
</dbReference>
<organism evidence="3 4">
    <name type="scientific">Dethiosulfatibacter aminovorans DSM 17477</name>
    <dbReference type="NCBI Taxonomy" id="1121476"/>
    <lineage>
        <taxon>Bacteria</taxon>
        <taxon>Bacillati</taxon>
        <taxon>Bacillota</taxon>
        <taxon>Tissierellia</taxon>
        <taxon>Dethiosulfatibacter</taxon>
    </lineage>
</organism>
<accession>A0A1M6C800</accession>
<reference evidence="3 4" key="1">
    <citation type="submission" date="2016-11" db="EMBL/GenBank/DDBJ databases">
        <authorList>
            <person name="Jaros S."/>
            <person name="Januszkiewicz K."/>
            <person name="Wedrychowicz H."/>
        </authorList>
    </citation>
    <scope>NUCLEOTIDE SEQUENCE [LARGE SCALE GENOMIC DNA]</scope>
    <source>
        <strain evidence="3 4">DSM 17477</strain>
    </source>
</reference>
<dbReference type="Proteomes" id="UP000184052">
    <property type="component" value="Unassembled WGS sequence"/>
</dbReference>